<dbReference type="HOGENOM" id="CLU_028871_1_0_0"/>
<dbReference type="eggNOG" id="COG0715">
    <property type="taxonomic scope" value="Bacteria"/>
</dbReference>
<evidence type="ECO:0000313" key="4">
    <source>
        <dbReference type="Proteomes" id="UP000000323"/>
    </source>
</evidence>
<dbReference type="GO" id="GO:0009228">
    <property type="term" value="P:thiamine biosynthetic process"/>
    <property type="evidence" value="ECO:0007669"/>
    <property type="project" value="InterPro"/>
</dbReference>
<feature type="domain" description="SsuA/THI5-like" evidence="2">
    <location>
        <begin position="72"/>
        <end position="281"/>
    </location>
</feature>
<proteinExistence type="predicted"/>
<dbReference type="Proteomes" id="UP000000323">
    <property type="component" value="Chromosome 1"/>
</dbReference>
<reference evidence="4" key="1">
    <citation type="journal article" date="2010" name="Stand. Genomic Sci.">
        <title>Complete genome sequence of 'Thermobaculum terrenum' type strain (YNP1).</title>
        <authorList>
            <person name="Kiss H."/>
            <person name="Cleland D."/>
            <person name="Lapidus A."/>
            <person name="Lucas S."/>
            <person name="Glavina Del Rio T."/>
            <person name="Nolan M."/>
            <person name="Tice H."/>
            <person name="Han C."/>
            <person name="Goodwin L."/>
            <person name="Pitluck S."/>
            <person name="Liolios K."/>
            <person name="Ivanova N."/>
            <person name="Mavromatis K."/>
            <person name="Ovchinnikova G."/>
            <person name="Pati A."/>
            <person name="Chen A."/>
            <person name="Palaniappan K."/>
            <person name="Land M."/>
            <person name="Hauser L."/>
            <person name="Chang Y."/>
            <person name="Jeffries C."/>
            <person name="Lu M."/>
            <person name="Brettin T."/>
            <person name="Detter J."/>
            <person name="Goker M."/>
            <person name="Tindall B."/>
            <person name="Beck B."/>
            <person name="McDermott T."/>
            <person name="Woyke T."/>
            <person name="Bristow J."/>
            <person name="Eisen J."/>
            <person name="Markowitz V."/>
            <person name="Hugenholtz P."/>
            <person name="Kyrpides N."/>
            <person name="Klenk H."/>
            <person name="Cheng J."/>
        </authorList>
    </citation>
    <scope>NUCLEOTIDE SEQUENCE [LARGE SCALE GENOMIC DNA]</scope>
    <source>
        <strain evidence="4">ATCC BAA-798 / YNP1</strain>
    </source>
</reference>
<keyword evidence="4" id="KW-1185">Reference proteome</keyword>
<dbReference type="STRING" id="525904.Tter_0402"/>
<dbReference type="InterPro" id="IPR027939">
    <property type="entry name" value="NMT1/THI5"/>
</dbReference>
<dbReference type="TCDB" id="3.A.1.17.11">
    <property type="family name" value="the atp-binding cassette (abc) superfamily"/>
</dbReference>
<dbReference type="InterPro" id="IPR015168">
    <property type="entry name" value="SsuA/THI5"/>
</dbReference>
<organism evidence="3 4">
    <name type="scientific">Thermobaculum terrenum (strain ATCC BAA-798 / CCMEE 7001 / YNP1)</name>
    <dbReference type="NCBI Taxonomy" id="525904"/>
    <lineage>
        <taxon>Bacteria</taxon>
        <taxon>Bacillati</taxon>
        <taxon>Chloroflexota</taxon>
        <taxon>Chloroflexia</taxon>
        <taxon>Candidatus Thermobaculales</taxon>
        <taxon>Candidatus Thermobaculaceae</taxon>
        <taxon>Thermobaculum</taxon>
    </lineage>
</organism>
<dbReference type="Gene3D" id="3.40.190.10">
    <property type="entry name" value="Periplasmic binding protein-like II"/>
    <property type="match status" value="2"/>
</dbReference>
<feature type="region of interest" description="Disordered" evidence="1">
    <location>
        <begin position="32"/>
        <end position="54"/>
    </location>
</feature>
<dbReference type="Pfam" id="PF09084">
    <property type="entry name" value="NMT1"/>
    <property type="match status" value="1"/>
</dbReference>
<dbReference type="PANTHER" id="PTHR31528">
    <property type="entry name" value="4-AMINO-5-HYDROXYMETHYL-2-METHYLPYRIMIDINE PHOSPHATE SYNTHASE THI11-RELATED"/>
    <property type="match status" value="1"/>
</dbReference>
<dbReference type="RefSeq" id="WP_012874359.1">
    <property type="nucleotide sequence ID" value="NC_013525.1"/>
</dbReference>
<gene>
    <name evidence="3" type="ordered locus">Tter_0402</name>
</gene>
<dbReference type="SUPFAM" id="SSF53850">
    <property type="entry name" value="Periplasmic binding protein-like II"/>
    <property type="match status" value="1"/>
</dbReference>
<feature type="compositionally biased region" description="Low complexity" evidence="1">
    <location>
        <begin position="40"/>
        <end position="54"/>
    </location>
</feature>
<dbReference type="OrthoDB" id="9771642at2"/>
<dbReference type="EMBL" id="CP001825">
    <property type="protein sequence ID" value="ACZ41324.1"/>
    <property type="molecule type" value="Genomic_DNA"/>
</dbReference>
<dbReference type="KEGG" id="ttr:Tter_0402"/>
<accession>D1CEG8</accession>
<dbReference type="PANTHER" id="PTHR31528:SF15">
    <property type="entry name" value="RIBOFLAVIN-BINDING PROTEIN RIBY"/>
    <property type="match status" value="1"/>
</dbReference>
<evidence type="ECO:0000256" key="1">
    <source>
        <dbReference type="SAM" id="MobiDB-lite"/>
    </source>
</evidence>
<protein>
    <submittedName>
        <fullName evidence="3">NMT1/THI5 like domain protein</fullName>
    </submittedName>
</protein>
<dbReference type="PROSITE" id="PS51257">
    <property type="entry name" value="PROKAR_LIPOPROTEIN"/>
    <property type="match status" value="1"/>
</dbReference>
<evidence type="ECO:0000313" key="3">
    <source>
        <dbReference type="EMBL" id="ACZ41324.1"/>
    </source>
</evidence>
<name>D1CEG8_THET1</name>
<dbReference type="AlphaFoldDB" id="D1CEG8"/>
<evidence type="ECO:0000259" key="2">
    <source>
        <dbReference type="Pfam" id="PF09084"/>
    </source>
</evidence>
<sequence length="360" mass="39667">MFTKSSKVWVLLLLFLQLVVVGCGAGNSTPTIGSTSANITPTTSSESNQNSQNTSSNLKQVTLALGYIPTVQFAPYYVAQEKGFYKEEGLNVKFNHGIISDLIKMVGTGKIPYGVASGDEVLVARSQGVPVVYLGAYFQKYPVVLITRSEDHITDIKQLKGKVIGVPGQFGATYTGLLALLHSANMNEKDVKIRSIGFTQVQALERKQVDAVMGYANNEPIQLRHLGVKVNTIPVWEHLNLVSNGLITSQDKLSSDPQEAAAVVRATMKGLQYTIDHPEEAFQISLKYVPEAAQDKEIQMEVLKSSIELWQSQATKEHGLGYTDPNMWKTTLDFLKSIGLIKHDVDLSKVYTNQFVERSR</sequence>